<reference evidence="10" key="1">
    <citation type="submission" date="2017-06" db="EMBL/GenBank/DDBJ databases">
        <title>Whole genome sequence of Laribacter hongkongensis LHGZ1.</title>
        <authorList>
            <person name="Chen D."/>
            <person name="Wu H."/>
            <person name="Chen J."/>
        </authorList>
    </citation>
    <scope>NUCLEOTIDE SEQUENCE [LARGE SCALE GENOMIC DNA]</scope>
    <source>
        <strain evidence="10">LHGZ1</strain>
    </source>
</reference>
<feature type="transmembrane region" description="Helical" evidence="7">
    <location>
        <begin position="365"/>
        <end position="383"/>
    </location>
</feature>
<accession>A0A248LK45</accession>
<feature type="transmembrane region" description="Helical" evidence="7">
    <location>
        <begin position="76"/>
        <end position="94"/>
    </location>
</feature>
<dbReference type="InterPro" id="IPR036259">
    <property type="entry name" value="MFS_trans_sf"/>
</dbReference>
<organism evidence="9 10">
    <name type="scientific">Laribacter hongkongensis</name>
    <dbReference type="NCBI Taxonomy" id="168471"/>
    <lineage>
        <taxon>Bacteria</taxon>
        <taxon>Pseudomonadati</taxon>
        <taxon>Pseudomonadota</taxon>
        <taxon>Betaproteobacteria</taxon>
        <taxon>Neisseriales</taxon>
        <taxon>Aquaspirillaceae</taxon>
        <taxon>Laribacter</taxon>
    </lineage>
</organism>
<name>A0A248LK45_9NEIS</name>
<feature type="transmembrane region" description="Helical" evidence="7">
    <location>
        <begin position="135"/>
        <end position="154"/>
    </location>
</feature>
<evidence type="ECO:0000313" key="10">
    <source>
        <dbReference type="Proteomes" id="UP000197424"/>
    </source>
</evidence>
<feature type="transmembrane region" description="Helical" evidence="7">
    <location>
        <begin position="106"/>
        <end position="123"/>
    </location>
</feature>
<dbReference type="RefSeq" id="WP_088860903.1">
    <property type="nucleotide sequence ID" value="NZ_CP022115.1"/>
</dbReference>
<feature type="transmembrane region" description="Helical" evidence="7">
    <location>
        <begin position="337"/>
        <end position="359"/>
    </location>
</feature>
<evidence type="ECO:0000313" key="9">
    <source>
        <dbReference type="EMBL" id="ASJ24736.1"/>
    </source>
</evidence>
<feature type="transmembrane region" description="Helical" evidence="7">
    <location>
        <begin position="160"/>
        <end position="182"/>
    </location>
</feature>
<evidence type="ECO:0000256" key="6">
    <source>
        <dbReference type="ARBA" id="ARBA00023136"/>
    </source>
</evidence>
<dbReference type="SUPFAM" id="SSF103473">
    <property type="entry name" value="MFS general substrate transporter"/>
    <property type="match status" value="1"/>
</dbReference>
<proteinExistence type="predicted"/>
<sequence length="452" mass="47935">MTSLELRASIGLAGLYGLRMLGMFLVLPVFSLYASSLPGGHNAALVGFALGSYGLTQAILQLPFGMWSDRIGRKPVIYLGLAIFAAGSLVAAMADNLWLLTLGRTLQGAGAISAAITALLADLTREENRTQAMAMIGMTIGTTFAASLVLGPLLTHWIGVPGIFVLTAVLTLLAMLAVRFFIPDPATSRFHSDAEANPARLPDVLKNRDLLRLNFGIFALHAAQMAMFVVIPFALMQSANLDKAHHWQVYLPVTVVGFILMVPAIIYGEKKAQLKRVFVAAIALMLLAQAGMAASLSSFWHIVGLLGLYFIAFNILEATLPSLISKIAPPAAKGTAIGVYNTSQSLGLFLGGVLGGALYGWGGAAAVFTFTSVLMAIWLWLAMSMTPPPAVRTELLALPAGWHGDASRLSTALAALQGVREAVVIASEGVAYLKVHGHEWDRDGARELLQSA</sequence>
<dbReference type="PRINTS" id="PR01035">
    <property type="entry name" value="TCRTETA"/>
</dbReference>
<evidence type="ECO:0000256" key="2">
    <source>
        <dbReference type="ARBA" id="ARBA00022448"/>
    </source>
</evidence>
<evidence type="ECO:0000256" key="7">
    <source>
        <dbReference type="SAM" id="Phobius"/>
    </source>
</evidence>
<feature type="transmembrane region" description="Helical" evidence="7">
    <location>
        <begin position="247"/>
        <end position="267"/>
    </location>
</feature>
<evidence type="ECO:0000256" key="5">
    <source>
        <dbReference type="ARBA" id="ARBA00022989"/>
    </source>
</evidence>
<keyword evidence="6 7" id="KW-0472">Membrane</keyword>
<gene>
    <name evidence="9" type="ORF">LHGZ1_1905</name>
</gene>
<evidence type="ECO:0000256" key="4">
    <source>
        <dbReference type="ARBA" id="ARBA00022692"/>
    </source>
</evidence>
<keyword evidence="4 7" id="KW-0812">Transmembrane</keyword>
<evidence type="ECO:0000256" key="1">
    <source>
        <dbReference type="ARBA" id="ARBA00004651"/>
    </source>
</evidence>
<feature type="domain" description="Major facilitator superfamily (MFS) profile" evidence="8">
    <location>
        <begin position="1"/>
        <end position="390"/>
    </location>
</feature>
<feature type="transmembrane region" description="Helical" evidence="7">
    <location>
        <begin position="298"/>
        <end position="316"/>
    </location>
</feature>
<feature type="transmembrane region" description="Helical" evidence="7">
    <location>
        <begin position="12"/>
        <end position="33"/>
    </location>
</feature>
<dbReference type="GO" id="GO:0005886">
    <property type="term" value="C:plasma membrane"/>
    <property type="evidence" value="ECO:0007669"/>
    <property type="project" value="UniProtKB-SubCell"/>
</dbReference>
<comment type="subcellular location">
    <subcellularLocation>
        <location evidence="1">Cell membrane</location>
        <topology evidence="1">Multi-pass membrane protein</topology>
    </subcellularLocation>
</comment>
<keyword evidence="3" id="KW-1003">Cell membrane</keyword>
<dbReference type="InterPro" id="IPR050171">
    <property type="entry name" value="MFS_Transporters"/>
</dbReference>
<dbReference type="EMBL" id="CP022115">
    <property type="protein sequence ID" value="ASJ24736.1"/>
    <property type="molecule type" value="Genomic_DNA"/>
</dbReference>
<dbReference type="InterPro" id="IPR020846">
    <property type="entry name" value="MFS_dom"/>
</dbReference>
<dbReference type="PANTHER" id="PTHR23517">
    <property type="entry name" value="RESISTANCE PROTEIN MDTM, PUTATIVE-RELATED-RELATED"/>
    <property type="match status" value="1"/>
</dbReference>
<dbReference type="Pfam" id="PF07690">
    <property type="entry name" value="MFS_1"/>
    <property type="match status" value="1"/>
</dbReference>
<keyword evidence="5 7" id="KW-1133">Transmembrane helix</keyword>
<dbReference type="GO" id="GO:0022857">
    <property type="term" value="F:transmembrane transporter activity"/>
    <property type="evidence" value="ECO:0007669"/>
    <property type="project" value="InterPro"/>
</dbReference>
<keyword evidence="2" id="KW-0813">Transport</keyword>
<evidence type="ECO:0000256" key="3">
    <source>
        <dbReference type="ARBA" id="ARBA00022475"/>
    </source>
</evidence>
<dbReference type="AlphaFoldDB" id="A0A248LK45"/>
<dbReference type="CDD" id="cd17472">
    <property type="entry name" value="MFS_YajR_like"/>
    <property type="match status" value="1"/>
</dbReference>
<protein>
    <submittedName>
        <fullName evidence="9">Membrane protein</fullName>
    </submittedName>
</protein>
<dbReference type="Gene3D" id="3.30.70.100">
    <property type="match status" value="1"/>
</dbReference>
<dbReference type="Proteomes" id="UP000197424">
    <property type="component" value="Chromosome"/>
</dbReference>
<feature type="transmembrane region" description="Helical" evidence="7">
    <location>
        <begin position="215"/>
        <end position="235"/>
    </location>
</feature>
<dbReference type="Gene3D" id="1.20.1250.20">
    <property type="entry name" value="MFS general substrate transporter like domains"/>
    <property type="match status" value="1"/>
</dbReference>
<dbReference type="PANTHER" id="PTHR23517:SF2">
    <property type="entry name" value="MULTIDRUG RESISTANCE PROTEIN MDTH"/>
    <property type="match status" value="1"/>
</dbReference>
<dbReference type="OrthoDB" id="9764259at2"/>
<dbReference type="InterPro" id="IPR011701">
    <property type="entry name" value="MFS"/>
</dbReference>
<dbReference type="InterPro" id="IPR001958">
    <property type="entry name" value="Tet-R_TetA/multi-R_MdtG-like"/>
</dbReference>
<feature type="transmembrane region" description="Helical" evidence="7">
    <location>
        <begin position="45"/>
        <end position="64"/>
    </location>
</feature>
<dbReference type="PROSITE" id="PS50850">
    <property type="entry name" value="MFS"/>
    <property type="match status" value="1"/>
</dbReference>
<evidence type="ECO:0000259" key="8">
    <source>
        <dbReference type="PROSITE" id="PS50850"/>
    </source>
</evidence>
<feature type="transmembrane region" description="Helical" evidence="7">
    <location>
        <begin position="274"/>
        <end position="292"/>
    </location>
</feature>